<proteinExistence type="predicted"/>
<evidence type="ECO:0000313" key="2">
    <source>
        <dbReference type="Proteomes" id="UP000603352"/>
    </source>
</evidence>
<accession>A0ABQ1IW38</accession>
<dbReference type="SUPFAM" id="SSF53756">
    <property type="entry name" value="UDP-Glycosyltransferase/glycogen phosphorylase"/>
    <property type="match status" value="1"/>
</dbReference>
<protein>
    <submittedName>
        <fullName evidence="1">Uncharacterized protein</fullName>
    </submittedName>
</protein>
<dbReference type="PANTHER" id="PTHR45947">
    <property type="entry name" value="SULFOQUINOVOSYL TRANSFERASE SQD2"/>
    <property type="match status" value="1"/>
</dbReference>
<reference evidence="2" key="1">
    <citation type="journal article" date="2019" name="Int. J. Syst. Evol. Microbiol.">
        <title>The Global Catalogue of Microorganisms (GCM) 10K type strain sequencing project: providing services to taxonomists for standard genome sequencing and annotation.</title>
        <authorList>
            <consortium name="The Broad Institute Genomics Platform"/>
            <consortium name="The Broad Institute Genome Sequencing Center for Infectious Disease"/>
            <person name="Wu L."/>
            <person name="Ma J."/>
        </authorList>
    </citation>
    <scope>NUCLEOTIDE SEQUENCE [LARGE SCALE GENOMIC DNA]</scope>
    <source>
        <strain evidence="2">CGMCC 1.10188</strain>
    </source>
</reference>
<comment type="caution">
    <text evidence="1">The sequence shown here is derived from an EMBL/GenBank/DDBJ whole genome shotgun (WGS) entry which is preliminary data.</text>
</comment>
<organism evidence="1 2">
    <name type="scientific">Tistrella bauzanensis</name>
    <dbReference type="NCBI Taxonomy" id="657419"/>
    <lineage>
        <taxon>Bacteria</taxon>
        <taxon>Pseudomonadati</taxon>
        <taxon>Pseudomonadota</taxon>
        <taxon>Alphaproteobacteria</taxon>
        <taxon>Geminicoccales</taxon>
        <taxon>Geminicoccaceae</taxon>
        <taxon>Tistrella</taxon>
    </lineage>
</organism>
<dbReference type="Gene3D" id="3.40.50.2000">
    <property type="entry name" value="Glycogen Phosphorylase B"/>
    <property type="match status" value="2"/>
</dbReference>
<gene>
    <name evidence="1" type="ORF">GCM10011505_36210</name>
</gene>
<keyword evidence="2" id="KW-1185">Reference proteome</keyword>
<dbReference type="RefSeq" id="WP_306432644.1">
    <property type="nucleotide sequence ID" value="NZ_BMDZ01000049.1"/>
</dbReference>
<evidence type="ECO:0000313" key="1">
    <source>
        <dbReference type="EMBL" id="GGB51873.1"/>
    </source>
</evidence>
<dbReference type="Proteomes" id="UP000603352">
    <property type="component" value="Unassembled WGS sequence"/>
</dbReference>
<dbReference type="Pfam" id="PF13692">
    <property type="entry name" value="Glyco_trans_1_4"/>
    <property type="match status" value="1"/>
</dbReference>
<dbReference type="PANTHER" id="PTHR45947:SF3">
    <property type="entry name" value="SULFOQUINOVOSYL TRANSFERASE SQD2"/>
    <property type="match status" value="1"/>
</dbReference>
<dbReference type="InterPro" id="IPR050194">
    <property type="entry name" value="Glycosyltransferase_grp1"/>
</dbReference>
<name>A0ABQ1IW38_9PROT</name>
<dbReference type="EMBL" id="BMDZ01000049">
    <property type="protein sequence ID" value="GGB51873.1"/>
    <property type="molecule type" value="Genomic_DNA"/>
</dbReference>
<sequence>MRVAVYCPLKYPDHPVPSGDRRMARQIMAALAAGGHQPELVCRFSSRDGRGNPERQARIMAAGLRLARRLVARLAARPAATRPEAWITYHLYHKAPDHLGPQVAAALDIPYLVVEASDAPKRAGGAWDIGFQAARAALAAADLVMPMTRLDAVCLSRLLPAGHIQGLTPFLDDSARFAAAAQRRDAIRRDLATARGLDITLPWLVAVGMMRIGDKLDSYRVIGRMLADPALAGRGFHLLVAGDGPARAAVAAALDADRDHRVTLLGALAPAALADVLAAADIMVWPAVREAYGMALLEAQAAGLPVVAGRSGGVPDLVTDGVTGRLAAPEDAPALAAAVAALLDDPNGREAMSRAAADQAARRDITAAAAALNEALRLATANHRQRATRHRPGNAMQ</sequence>